<dbReference type="HAMAP" id="MF_01043">
    <property type="entry name" value="PlsY"/>
    <property type="match status" value="1"/>
</dbReference>
<keyword evidence="7 10" id="KW-0472">Membrane</keyword>
<evidence type="ECO:0000313" key="11">
    <source>
        <dbReference type="EMBL" id="RAK61529.1"/>
    </source>
</evidence>
<dbReference type="GO" id="GO:0005886">
    <property type="term" value="C:plasma membrane"/>
    <property type="evidence" value="ECO:0007669"/>
    <property type="project" value="UniProtKB-SubCell"/>
</dbReference>
<feature type="transmembrane region" description="Helical" evidence="10">
    <location>
        <begin position="7"/>
        <end position="29"/>
    </location>
</feature>
<feature type="transmembrane region" description="Helical" evidence="10">
    <location>
        <begin position="92"/>
        <end position="113"/>
    </location>
</feature>
<dbReference type="GO" id="GO:0043772">
    <property type="term" value="F:acyl-phosphate glycerol-3-phosphate acyltransferase activity"/>
    <property type="evidence" value="ECO:0007669"/>
    <property type="project" value="UniProtKB-UniRule"/>
</dbReference>
<dbReference type="Proteomes" id="UP000249842">
    <property type="component" value="Unassembled WGS sequence"/>
</dbReference>
<keyword evidence="1 10" id="KW-1003">Cell membrane</keyword>
<keyword evidence="6 10" id="KW-0443">Lipid metabolism</keyword>
<keyword evidence="11" id="KW-0012">Acyltransferase</keyword>
<dbReference type="RefSeq" id="WP_111458819.1">
    <property type="nucleotide sequence ID" value="NZ_QFYP01000001.1"/>
</dbReference>
<evidence type="ECO:0000256" key="1">
    <source>
        <dbReference type="ARBA" id="ARBA00022475"/>
    </source>
</evidence>
<keyword evidence="2 10" id="KW-0444">Lipid biosynthesis</keyword>
<dbReference type="NCBIfam" id="TIGR00023">
    <property type="entry name" value="glycerol-3-phosphate 1-O-acyltransferase PlsY"/>
    <property type="match status" value="1"/>
</dbReference>
<comment type="similarity">
    <text evidence="10">Belongs to the PlsY family.</text>
</comment>
<comment type="pathway">
    <text evidence="10">Lipid metabolism; phospholipid metabolism.</text>
</comment>
<evidence type="ECO:0000256" key="7">
    <source>
        <dbReference type="ARBA" id="ARBA00023136"/>
    </source>
</evidence>
<dbReference type="Pfam" id="PF02660">
    <property type="entry name" value="G3P_acyltransf"/>
    <property type="match status" value="1"/>
</dbReference>
<feature type="transmembrane region" description="Helical" evidence="10">
    <location>
        <begin position="119"/>
        <end position="143"/>
    </location>
</feature>
<comment type="catalytic activity">
    <reaction evidence="10">
        <text>an acyl phosphate + sn-glycerol 3-phosphate = a 1-acyl-sn-glycero-3-phosphate + phosphate</text>
        <dbReference type="Rhea" id="RHEA:34075"/>
        <dbReference type="ChEBI" id="CHEBI:43474"/>
        <dbReference type="ChEBI" id="CHEBI:57597"/>
        <dbReference type="ChEBI" id="CHEBI:57970"/>
        <dbReference type="ChEBI" id="CHEBI:59918"/>
        <dbReference type="EC" id="2.3.1.275"/>
    </reaction>
</comment>
<accession>A0A328B3R1</accession>
<dbReference type="AlphaFoldDB" id="A0A328B3R1"/>
<keyword evidence="8 10" id="KW-0594">Phospholipid biosynthesis</keyword>
<keyword evidence="5 10" id="KW-1133">Transmembrane helix</keyword>
<dbReference type="PANTHER" id="PTHR30309">
    <property type="entry name" value="INNER MEMBRANE PROTEIN YGIH"/>
    <property type="match status" value="1"/>
</dbReference>
<evidence type="ECO:0000256" key="5">
    <source>
        <dbReference type="ARBA" id="ARBA00022989"/>
    </source>
</evidence>
<evidence type="ECO:0000256" key="10">
    <source>
        <dbReference type="HAMAP-Rule" id="MF_01043"/>
    </source>
</evidence>
<proteinExistence type="inferred from homology"/>
<comment type="subunit">
    <text evidence="10">Probably interacts with PlsX.</text>
</comment>
<dbReference type="SMART" id="SM01207">
    <property type="entry name" value="G3P_acyltransf"/>
    <property type="match status" value="1"/>
</dbReference>
<evidence type="ECO:0000256" key="4">
    <source>
        <dbReference type="ARBA" id="ARBA00022692"/>
    </source>
</evidence>
<evidence type="ECO:0000256" key="6">
    <source>
        <dbReference type="ARBA" id="ARBA00023098"/>
    </source>
</evidence>
<dbReference type="EC" id="2.3.1.275" evidence="10"/>
<reference evidence="12" key="1">
    <citation type="submission" date="2018-05" db="EMBL/GenBank/DDBJ databases">
        <authorList>
            <person name="Li X."/>
        </authorList>
    </citation>
    <scope>NUCLEOTIDE SEQUENCE [LARGE SCALE GENOMIC DNA]</scope>
    <source>
        <strain evidence="12">HKS-05</strain>
    </source>
</reference>
<keyword evidence="9 10" id="KW-1208">Phospholipid metabolism</keyword>
<keyword evidence="4 10" id="KW-0812">Transmembrane</keyword>
<name>A0A328B3R1_9CAUL</name>
<sequence>MFTELNPVLIAAAVIGGYLLGSIPFGVLVMRAAGAGDPRAIGSGNIGATNVLRSGKRGLAVLTLLGDGGKGALAVLVAWLATRHAVPHTQAVLTALAGGAAFLGHLFPVWLGFKGGKGVATFFGTLLAAAWPVGLAAGASWILVAAVFRISSLAALTSALLAILFALLFGRPMPIAELALFMAVLIYIRHIPNIRRLIKNEEPRIGGARKAEDATA</sequence>
<keyword evidence="12" id="KW-1185">Reference proteome</keyword>
<dbReference type="OrthoDB" id="9777124at2"/>
<evidence type="ECO:0000256" key="2">
    <source>
        <dbReference type="ARBA" id="ARBA00022516"/>
    </source>
</evidence>
<feature type="transmembrane region" description="Helical" evidence="10">
    <location>
        <begin position="59"/>
        <end position="80"/>
    </location>
</feature>
<comment type="caution">
    <text evidence="11">The sequence shown here is derived from an EMBL/GenBank/DDBJ whole genome shotgun (WGS) entry which is preliminary data.</text>
</comment>
<gene>
    <name evidence="10 11" type="primary">plsY</name>
    <name evidence="11" type="ORF">DJ021_17840</name>
</gene>
<organism evidence="11 12">
    <name type="scientific">Phenylobacterium hankyongense</name>
    <dbReference type="NCBI Taxonomy" id="1813876"/>
    <lineage>
        <taxon>Bacteria</taxon>
        <taxon>Pseudomonadati</taxon>
        <taxon>Pseudomonadota</taxon>
        <taxon>Alphaproteobacteria</taxon>
        <taxon>Caulobacterales</taxon>
        <taxon>Caulobacteraceae</taxon>
        <taxon>Phenylobacterium</taxon>
    </lineage>
</organism>
<evidence type="ECO:0000313" key="12">
    <source>
        <dbReference type="Proteomes" id="UP000249842"/>
    </source>
</evidence>
<evidence type="ECO:0000256" key="9">
    <source>
        <dbReference type="ARBA" id="ARBA00023264"/>
    </source>
</evidence>
<comment type="subcellular location">
    <subcellularLocation>
        <location evidence="10">Cell membrane</location>
        <topology evidence="10">Multi-pass membrane protein</topology>
    </subcellularLocation>
</comment>
<comment type="function">
    <text evidence="10">Catalyzes the transfer of an acyl group from acyl-phosphate (acyl-PO(4)) to glycerol-3-phosphate (G3P) to form lysophosphatidic acid (LPA). This enzyme utilizes acyl-phosphate as fatty acyl donor, but not acyl-CoA or acyl-ACP.</text>
</comment>
<dbReference type="InterPro" id="IPR003811">
    <property type="entry name" value="G3P_acylTferase_PlsY"/>
</dbReference>
<evidence type="ECO:0000256" key="8">
    <source>
        <dbReference type="ARBA" id="ARBA00023209"/>
    </source>
</evidence>
<dbReference type="UniPathway" id="UPA00085"/>
<dbReference type="EMBL" id="QFYP01000001">
    <property type="protein sequence ID" value="RAK61529.1"/>
    <property type="molecule type" value="Genomic_DNA"/>
</dbReference>
<dbReference type="PANTHER" id="PTHR30309:SF0">
    <property type="entry name" value="GLYCEROL-3-PHOSPHATE ACYLTRANSFERASE-RELATED"/>
    <property type="match status" value="1"/>
</dbReference>
<keyword evidence="3 10" id="KW-0808">Transferase</keyword>
<protein>
    <recommendedName>
        <fullName evidence="10">Glycerol-3-phosphate acyltransferase</fullName>
    </recommendedName>
    <alternativeName>
        <fullName evidence="10">Acyl-PO4 G3P acyltransferase</fullName>
    </alternativeName>
    <alternativeName>
        <fullName evidence="10">Acyl-phosphate--glycerol-3-phosphate acyltransferase</fullName>
    </alternativeName>
    <alternativeName>
        <fullName evidence="10">G3P acyltransferase</fullName>
        <shortName evidence="10">GPAT</shortName>
        <ecNumber evidence="10">2.3.1.275</ecNumber>
    </alternativeName>
    <alternativeName>
        <fullName evidence="10">Lysophosphatidic acid synthase</fullName>
        <shortName evidence="10">LPA synthase</shortName>
    </alternativeName>
</protein>
<dbReference type="GO" id="GO:0008654">
    <property type="term" value="P:phospholipid biosynthetic process"/>
    <property type="evidence" value="ECO:0007669"/>
    <property type="project" value="UniProtKB-UniRule"/>
</dbReference>
<evidence type="ECO:0000256" key="3">
    <source>
        <dbReference type="ARBA" id="ARBA00022679"/>
    </source>
</evidence>
<feature type="transmembrane region" description="Helical" evidence="10">
    <location>
        <begin position="150"/>
        <end position="169"/>
    </location>
</feature>